<gene>
    <name evidence="2" type="ORF">CBR64_13250</name>
</gene>
<dbReference type="Proteomes" id="UP000196228">
    <property type="component" value="Chromosome"/>
</dbReference>
<dbReference type="RefSeq" id="WP_087471282.1">
    <property type="nucleotide sequence ID" value="NZ_CP021383.1"/>
</dbReference>
<proteinExistence type="predicted"/>
<name>A0A1Y0HYA9_CELCE</name>
<keyword evidence="1" id="KW-0472">Membrane</keyword>
<organism evidence="2 3">
    <name type="scientific">Cellulosimicrobium cellulans</name>
    <name type="common">Arthrobacter luteus</name>
    <dbReference type="NCBI Taxonomy" id="1710"/>
    <lineage>
        <taxon>Bacteria</taxon>
        <taxon>Bacillati</taxon>
        <taxon>Actinomycetota</taxon>
        <taxon>Actinomycetes</taxon>
        <taxon>Micrococcales</taxon>
        <taxon>Promicromonosporaceae</taxon>
        <taxon>Cellulosimicrobium</taxon>
    </lineage>
</organism>
<keyword evidence="1" id="KW-1133">Transmembrane helix</keyword>
<dbReference type="EMBL" id="CP021383">
    <property type="protein sequence ID" value="ARU52285.1"/>
    <property type="molecule type" value="Genomic_DNA"/>
</dbReference>
<keyword evidence="1" id="KW-0812">Transmembrane</keyword>
<evidence type="ECO:0000256" key="1">
    <source>
        <dbReference type="SAM" id="Phobius"/>
    </source>
</evidence>
<dbReference type="KEGG" id="cceu:CBR64_13250"/>
<evidence type="ECO:0000313" key="3">
    <source>
        <dbReference type="Proteomes" id="UP000196228"/>
    </source>
</evidence>
<dbReference type="AlphaFoldDB" id="A0A1Y0HYA9"/>
<reference evidence="2 3" key="1">
    <citation type="submission" date="2017-05" db="EMBL/GenBank/DDBJ databases">
        <authorList>
            <person name="Song R."/>
            <person name="Chenine A.L."/>
            <person name="Ruprecht R.M."/>
        </authorList>
    </citation>
    <scope>NUCLEOTIDE SEQUENCE [LARGE SCALE GENOMIC DNA]</scope>
    <source>
        <strain evidence="2 3">PSBB019</strain>
    </source>
</reference>
<protein>
    <submittedName>
        <fullName evidence="2">Uncharacterized protein</fullName>
    </submittedName>
</protein>
<accession>A0A1Y0HYA9</accession>
<feature type="transmembrane region" description="Helical" evidence="1">
    <location>
        <begin position="72"/>
        <end position="93"/>
    </location>
</feature>
<sequence length="129" mass="13578">MPRPRTHLARDLALVLLAVGGPTLVLRQRHGRGWIVDDVVTAVTVSGLVCLSAAVGLALTRRAPGPVARETALYVLVGVFTAVGAAVGTWRVLDDQALAQGWVGLLAAYVAVAFHVGLAVTARRRRPAR</sequence>
<evidence type="ECO:0000313" key="2">
    <source>
        <dbReference type="EMBL" id="ARU52285.1"/>
    </source>
</evidence>
<feature type="transmembrane region" description="Helical" evidence="1">
    <location>
        <begin position="43"/>
        <end position="60"/>
    </location>
</feature>
<feature type="transmembrane region" description="Helical" evidence="1">
    <location>
        <begin position="99"/>
        <end position="120"/>
    </location>
</feature>